<dbReference type="SMART" id="SM00487">
    <property type="entry name" value="DEXDc"/>
    <property type="match status" value="1"/>
</dbReference>
<dbReference type="RefSeq" id="XP_073557637.1">
    <property type="nucleotide sequence ID" value="XM_073704125.1"/>
</dbReference>
<feature type="compositionally biased region" description="Basic and acidic residues" evidence="5">
    <location>
        <begin position="212"/>
        <end position="228"/>
    </location>
</feature>
<feature type="compositionally biased region" description="Basic and acidic residues" evidence="5">
    <location>
        <begin position="235"/>
        <end position="251"/>
    </location>
</feature>
<dbReference type="Gene3D" id="3.40.50.300">
    <property type="entry name" value="P-loop containing nucleotide triphosphate hydrolases"/>
    <property type="match status" value="1"/>
</dbReference>
<protein>
    <submittedName>
        <fullName evidence="8">DNA repair protein RAD5</fullName>
    </submittedName>
</protein>
<dbReference type="PANTHER" id="PTHR45626:SF17">
    <property type="entry name" value="HELICASE-LIKE TRANSCRIPTION FACTOR"/>
    <property type="match status" value="1"/>
</dbReference>
<sequence length="1088" mass="122031">MKVEKDPEEETAPSSHKNIFSRFMNQVTGSTSRDMDMADNAGTATTDEDKGTAASECNGDANIAAAASVCREISTNTCPDGVTVVKYTSAVKLEDAAPEETQGNQGDDAQKAGHAGSSKTFDPNAQQVNGGMTPICSATLAPAGTDDTQQSREHARSMKESSKPEGECGTVDKKTAGDMASKEAAGTMGCDETQETKPTIFSVYVEATKEIDKQSQKEQSSEKKCKEKQSHKRSKSGDHHRESAKRVKTAEASDLNDEGEPTEFSGQGDLAETFDIEQARARIPTNCSISHEHDLKEELKDGKKLAKSKKYTKIMVSTLKKHQLTALSWMVQREKESARPAAGGIIGDEMGLGKTVTSLACIATHRLNKTDRKKKAQATLVIVPSRKIALQWRDEARKHWTEEASESVIIYSPAGDIGPRQYAKQLIVIATYTQVRNQYPRQELMDALDRQYADEPLVHRREFRKEAKELFHIDWFRVILDESHEVTRWNGRTLRACCAIEAQHRWALSGTPILNKPMGEATNTAEIGRVVRYRADEVLPEFYSYATFICCNFIGGRRVFRNDYIFKEATNDYFDTLGSYLMYRRTAGKNLDIPPTTHQELYVEVSAEEEILCNAINAFYKRHQKEYEDCKEKKAMPLFENEHGIEEVEDLMPEQGKGGEKGKESSVRSIQASRQLRLRQVLSHPYCLENFLMSQDHLNESEFRSLLSDLRAVAEKKTVIEQLEADPQWQEHLGMYQTGLDILKERKEVSLGGVFDMNSIMGHLLLQRYVRQSECGAADGHSQVLSRYKCGHIYCSTCSSRLMMERSNLPAEEQTGAIKCTLDDCGQDLLSGQPVTTLEMLAAKARADKSYVEIGKDAIMTTVQPKNESSAFFVASSYLPGVIPPPSSRLTATLAVAMTWLTEAPQDKIIIFTQFIPTLKVLGYLFRTLGVKFVYYSGALPKQKQNHAMNAFQNDPKTMVMISTMKSGGQSHNLTVANRVIIVDLWWNKMAEKQAISRVARMGQTKETFSVRIVTKHTMDDRVMEVQRVKEEAVARMLQDDGHERTEVNDEVLERMFEPKPVEQARAKKRKGVKESVTDMIFKEETPE</sequence>
<dbReference type="GeneID" id="300578575"/>
<dbReference type="SMART" id="SM00490">
    <property type="entry name" value="HELICc"/>
    <property type="match status" value="1"/>
</dbReference>
<keyword evidence="2" id="KW-0378">Hydrolase</keyword>
<dbReference type="InterPro" id="IPR027417">
    <property type="entry name" value="P-loop_NTPase"/>
</dbReference>
<dbReference type="InterPro" id="IPR001650">
    <property type="entry name" value="Helicase_C-like"/>
</dbReference>
<dbReference type="InterPro" id="IPR014001">
    <property type="entry name" value="Helicase_ATP-bd"/>
</dbReference>
<proteinExistence type="predicted"/>
<dbReference type="PANTHER" id="PTHR45626">
    <property type="entry name" value="TRANSCRIPTION TERMINATION FACTOR 2-RELATED"/>
    <property type="match status" value="1"/>
</dbReference>
<evidence type="ECO:0000256" key="1">
    <source>
        <dbReference type="ARBA" id="ARBA00022741"/>
    </source>
</evidence>
<dbReference type="Gene3D" id="3.40.50.10810">
    <property type="entry name" value="Tandem AAA-ATPase domain"/>
    <property type="match status" value="1"/>
</dbReference>
<feature type="region of interest" description="Disordered" evidence="5">
    <location>
        <begin position="96"/>
        <end position="193"/>
    </location>
</feature>
<dbReference type="PROSITE" id="PS51192">
    <property type="entry name" value="HELICASE_ATP_BIND_1"/>
    <property type="match status" value="1"/>
</dbReference>
<dbReference type="CDD" id="cd18008">
    <property type="entry name" value="DEXDc_SHPRH-like"/>
    <property type="match status" value="1"/>
</dbReference>
<dbReference type="InterPro" id="IPR049730">
    <property type="entry name" value="SNF2/RAD54-like_C"/>
</dbReference>
<reference evidence="8 9" key="1">
    <citation type="submission" date="2018-01" db="EMBL/GenBank/DDBJ databases">
        <title>Genome characterization of the sugarcane-associated fungus Trichoderma ghanense CCMA-1212 and their application in lignocelulose bioconversion.</title>
        <authorList>
            <person name="Steindorff A.S."/>
            <person name="Mendes T.D."/>
            <person name="Vilela E.S.D."/>
            <person name="Rodrigues D.S."/>
            <person name="Formighieri E.F."/>
            <person name="Melo I.S."/>
            <person name="Favaro L.C.L."/>
        </authorList>
    </citation>
    <scope>NUCLEOTIDE SEQUENCE [LARGE SCALE GENOMIC DNA]</scope>
    <source>
        <strain evidence="8 9">CCMA-1212</strain>
    </source>
</reference>
<accession>A0ABY2H0X1</accession>
<evidence type="ECO:0000313" key="8">
    <source>
        <dbReference type="EMBL" id="TFB01436.1"/>
    </source>
</evidence>
<evidence type="ECO:0000259" key="7">
    <source>
        <dbReference type="PROSITE" id="PS51194"/>
    </source>
</evidence>
<keyword evidence="9" id="KW-1185">Reference proteome</keyword>
<feature type="region of interest" description="Disordered" evidence="5">
    <location>
        <begin position="1063"/>
        <end position="1088"/>
    </location>
</feature>
<feature type="region of interest" description="Disordered" evidence="5">
    <location>
        <begin position="1"/>
        <end position="20"/>
    </location>
</feature>
<dbReference type="InterPro" id="IPR050628">
    <property type="entry name" value="SNF2_RAD54_helicase_TF"/>
</dbReference>
<feature type="compositionally biased region" description="Basic and acidic residues" evidence="5">
    <location>
        <begin position="149"/>
        <end position="176"/>
    </location>
</feature>
<evidence type="ECO:0000256" key="2">
    <source>
        <dbReference type="ARBA" id="ARBA00022801"/>
    </source>
</evidence>
<name>A0ABY2H0X1_9HYPO</name>
<dbReference type="SUPFAM" id="SSF52540">
    <property type="entry name" value="P-loop containing nucleoside triphosphate hydrolases"/>
    <property type="match status" value="2"/>
</dbReference>
<dbReference type="Pfam" id="PF00271">
    <property type="entry name" value="Helicase_C"/>
    <property type="match status" value="1"/>
</dbReference>
<dbReference type="PROSITE" id="PS51194">
    <property type="entry name" value="HELICASE_CTER"/>
    <property type="match status" value="1"/>
</dbReference>
<feature type="compositionally biased region" description="Basic and acidic residues" evidence="5">
    <location>
        <begin position="1073"/>
        <end position="1088"/>
    </location>
</feature>
<dbReference type="EMBL" id="PPTA01000009">
    <property type="protein sequence ID" value="TFB01436.1"/>
    <property type="molecule type" value="Genomic_DNA"/>
</dbReference>
<comment type="caution">
    <text evidence="8">The sequence shown here is derived from an EMBL/GenBank/DDBJ whole genome shotgun (WGS) entry which is preliminary data.</text>
</comment>
<gene>
    <name evidence="8" type="ORF">CCMA1212_006936</name>
</gene>
<evidence type="ECO:0000313" key="9">
    <source>
        <dbReference type="Proteomes" id="UP001642720"/>
    </source>
</evidence>
<feature type="compositionally biased region" description="Polar residues" evidence="5">
    <location>
        <begin position="117"/>
        <end position="130"/>
    </location>
</feature>
<dbReference type="InterPro" id="IPR000330">
    <property type="entry name" value="SNF2_N"/>
</dbReference>
<organism evidence="8 9">
    <name type="scientific">Trichoderma ghanense</name>
    <dbReference type="NCBI Taxonomy" id="65468"/>
    <lineage>
        <taxon>Eukaryota</taxon>
        <taxon>Fungi</taxon>
        <taxon>Dikarya</taxon>
        <taxon>Ascomycota</taxon>
        <taxon>Pezizomycotina</taxon>
        <taxon>Sordariomycetes</taxon>
        <taxon>Hypocreomycetidae</taxon>
        <taxon>Hypocreales</taxon>
        <taxon>Hypocreaceae</taxon>
        <taxon>Trichoderma</taxon>
    </lineage>
</organism>
<feature type="region of interest" description="Disordered" evidence="5">
    <location>
        <begin position="28"/>
        <end position="56"/>
    </location>
</feature>
<dbReference type="Proteomes" id="UP001642720">
    <property type="component" value="Unassembled WGS sequence"/>
</dbReference>
<feature type="compositionally biased region" description="Acidic residues" evidence="5">
    <location>
        <begin position="1"/>
        <end position="11"/>
    </location>
</feature>
<keyword evidence="1" id="KW-0547">Nucleotide-binding</keyword>
<evidence type="ECO:0000259" key="6">
    <source>
        <dbReference type="PROSITE" id="PS51192"/>
    </source>
</evidence>
<dbReference type="InterPro" id="IPR038718">
    <property type="entry name" value="SNF2-like_sf"/>
</dbReference>
<feature type="region of interest" description="Disordered" evidence="5">
    <location>
        <begin position="212"/>
        <end position="269"/>
    </location>
</feature>
<keyword evidence="4" id="KW-0067">ATP-binding</keyword>
<dbReference type="Pfam" id="PF00176">
    <property type="entry name" value="SNF2-rel_dom"/>
    <property type="match status" value="1"/>
</dbReference>
<keyword evidence="3" id="KW-0347">Helicase</keyword>
<evidence type="ECO:0000256" key="3">
    <source>
        <dbReference type="ARBA" id="ARBA00022806"/>
    </source>
</evidence>
<feature type="domain" description="Helicase C-terminal" evidence="7">
    <location>
        <begin position="893"/>
        <end position="1054"/>
    </location>
</feature>
<dbReference type="CDD" id="cd18793">
    <property type="entry name" value="SF2_C_SNF"/>
    <property type="match status" value="1"/>
</dbReference>
<evidence type="ECO:0000256" key="5">
    <source>
        <dbReference type="SAM" id="MobiDB-lite"/>
    </source>
</evidence>
<feature type="domain" description="Helicase ATP-binding" evidence="6">
    <location>
        <begin position="335"/>
        <end position="530"/>
    </location>
</feature>
<evidence type="ECO:0000256" key="4">
    <source>
        <dbReference type="ARBA" id="ARBA00022840"/>
    </source>
</evidence>